<name>A0A9N7YMR3_PLEPL</name>
<evidence type="ECO:0000313" key="3">
    <source>
        <dbReference type="Proteomes" id="UP001153269"/>
    </source>
</evidence>
<organism evidence="2 3">
    <name type="scientific">Pleuronectes platessa</name>
    <name type="common">European plaice</name>
    <dbReference type="NCBI Taxonomy" id="8262"/>
    <lineage>
        <taxon>Eukaryota</taxon>
        <taxon>Metazoa</taxon>
        <taxon>Chordata</taxon>
        <taxon>Craniata</taxon>
        <taxon>Vertebrata</taxon>
        <taxon>Euteleostomi</taxon>
        <taxon>Actinopterygii</taxon>
        <taxon>Neopterygii</taxon>
        <taxon>Teleostei</taxon>
        <taxon>Neoteleostei</taxon>
        <taxon>Acanthomorphata</taxon>
        <taxon>Carangaria</taxon>
        <taxon>Pleuronectiformes</taxon>
        <taxon>Pleuronectoidei</taxon>
        <taxon>Pleuronectidae</taxon>
        <taxon>Pleuronectes</taxon>
    </lineage>
</organism>
<dbReference type="EMBL" id="CADEAL010001293">
    <property type="protein sequence ID" value="CAB1430981.1"/>
    <property type="molecule type" value="Genomic_DNA"/>
</dbReference>
<proteinExistence type="predicted"/>
<evidence type="ECO:0000256" key="1">
    <source>
        <dbReference type="SAM" id="MobiDB-lite"/>
    </source>
</evidence>
<accession>A0A9N7YMR3</accession>
<gene>
    <name evidence="2" type="ORF">PLEPLA_LOCUS18977</name>
</gene>
<sequence>MGLKEDTDGCQWQCQSKQQKGGGDIEQHPVTAHVERADKHDAILNQAVTLPSQVGRSLAARAQLPSAAPQWEQLELELAQQQQQHPSTLLSQRLEVSRRSLIYAAT</sequence>
<keyword evidence="3" id="KW-1185">Reference proteome</keyword>
<evidence type="ECO:0000313" key="2">
    <source>
        <dbReference type="EMBL" id="CAB1430981.1"/>
    </source>
</evidence>
<reference evidence="2" key="1">
    <citation type="submission" date="2020-03" db="EMBL/GenBank/DDBJ databases">
        <authorList>
            <person name="Weist P."/>
        </authorList>
    </citation>
    <scope>NUCLEOTIDE SEQUENCE</scope>
</reference>
<protein>
    <submittedName>
        <fullName evidence="2">Uncharacterized protein</fullName>
    </submittedName>
</protein>
<feature type="compositionally biased region" description="Polar residues" evidence="1">
    <location>
        <begin position="10"/>
        <end position="19"/>
    </location>
</feature>
<dbReference type="AlphaFoldDB" id="A0A9N7YMR3"/>
<comment type="caution">
    <text evidence="2">The sequence shown here is derived from an EMBL/GenBank/DDBJ whole genome shotgun (WGS) entry which is preliminary data.</text>
</comment>
<feature type="region of interest" description="Disordered" evidence="1">
    <location>
        <begin position="1"/>
        <end position="28"/>
    </location>
</feature>
<dbReference type="Proteomes" id="UP001153269">
    <property type="component" value="Unassembled WGS sequence"/>
</dbReference>